<dbReference type="EMBL" id="HG322949">
    <property type="protein sequence ID" value="CDG83389.1"/>
    <property type="molecule type" value="Genomic_DNA"/>
</dbReference>
<dbReference type="RefSeq" id="WP_144241520.1">
    <property type="nucleotide sequence ID" value="NZ_BCTH01000036.1"/>
</dbReference>
<reference evidence="1 2" key="1">
    <citation type="journal article" date="2015" name="Genome Announc.">
        <title>Genome Sequence of Mushroom Soft-Rot Pathogen Janthinobacterium agaricidamnosum.</title>
        <authorList>
            <person name="Graupner K."/>
            <person name="Lackner G."/>
            <person name="Hertweck C."/>
        </authorList>
    </citation>
    <scope>NUCLEOTIDE SEQUENCE [LARGE SCALE GENOMIC DNA]</scope>
    <source>
        <strain evidence="2">NBRC 102515 / DSM 9628</strain>
    </source>
</reference>
<evidence type="ECO:0000313" key="1">
    <source>
        <dbReference type="EMBL" id="CDG83389.1"/>
    </source>
</evidence>
<protein>
    <submittedName>
        <fullName evidence="1">Uncharacterized protein</fullName>
    </submittedName>
</protein>
<accession>W0V3I1</accession>
<dbReference type="Proteomes" id="UP000027604">
    <property type="component" value="Chromosome I"/>
</dbReference>
<organism evidence="1 2">
    <name type="scientific">Janthinobacterium agaricidamnosum NBRC 102515 = DSM 9628</name>
    <dbReference type="NCBI Taxonomy" id="1349767"/>
    <lineage>
        <taxon>Bacteria</taxon>
        <taxon>Pseudomonadati</taxon>
        <taxon>Pseudomonadota</taxon>
        <taxon>Betaproteobacteria</taxon>
        <taxon>Burkholderiales</taxon>
        <taxon>Oxalobacteraceae</taxon>
        <taxon>Janthinobacterium</taxon>
    </lineage>
</organism>
<evidence type="ECO:0000313" key="2">
    <source>
        <dbReference type="Proteomes" id="UP000027604"/>
    </source>
</evidence>
<dbReference type="STRING" id="1349767.GJA_2758"/>
<keyword evidence="2" id="KW-1185">Reference proteome</keyword>
<dbReference type="HOGENOM" id="CLU_1319484_0_0_4"/>
<gene>
    <name evidence="1" type="ORF">GJA_2758</name>
</gene>
<dbReference type="PATRIC" id="fig|1349767.4.peg.4485"/>
<dbReference type="AlphaFoldDB" id="W0V3I1"/>
<dbReference type="KEGG" id="jag:GJA_2758"/>
<proteinExistence type="predicted"/>
<sequence length="208" mass="23060">MLTYEEVVAINMAIEPVKGGIAIGQMNAHKSNGEVDLKKAMSAVSGYGAAKQSAELALRIMFSQPFGDGNHRTAAAVIFANMLHHQIGVRRQYSEVLHNLNVADDSDGLPEPLVLQVKVRKLADYIGAITKPVPEYAHQARRDRLFQEIKATGDILSVVRGAQKDFFVSQGGIMTMDVSKREAYKEQYTKEQRNQIARCLRAMGYHTN</sequence>
<name>W0V3I1_9BURK</name>